<dbReference type="GO" id="GO:0016020">
    <property type="term" value="C:membrane"/>
    <property type="evidence" value="ECO:0000255"/>
    <property type="project" value="FlyBase"/>
</dbReference>
<feature type="region of interest" description="Disordered" evidence="1">
    <location>
        <begin position="127"/>
        <end position="146"/>
    </location>
</feature>
<protein>
    <submittedName>
        <fullName evidence="3">LD18706p</fullName>
    </submittedName>
</protein>
<dbReference type="HOGENOM" id="CLU_086785_1_0_1"/>
<dbReference type="PANTHER" id="PTHR21284">
    <property type="entry name" value="EG:80H7.2 PROTEIN"/>
    <property type="match status" value="1"/>
</dbReference>
<dbReference type="GO" id="GO:0035002">
    <property type="term" value="P:liquid clearance, open tracheal system"/>
    <property type="evidence" value="ECO:0000315"/>
    <property type="project" value="FlyBase"/>
</dbReference>
<dbReference type="OrthoDB" id="6140671at2759"/>
<evidence type="ECO:0000313" key="4">
    <source>
        <dbReference type="FlyBase" id="FBgn0013720"/>
    </source>
</evidence>
<evidence type="ECO:0000256" key="1">
    <source>
        <dbReference type="SAM" id="MobiDB-lite"/>
    </source>
</evidence>
<feature type="transmembrane region" description="Helical" evidence="2">
    <location>
        <begin position="79"/>
        <end position="101"/>
    </location>
</feature>
<keyword evidence="2" id="KW-0812">Transmembrane</keyword>
<dbReference type="AlphaFoldDB" id="Q8T098"/>
<name>Q8T098_DROME</name>
<proteinExistence type="evidence at transcript level"/>
<dbReference type="AGR" id="FB:FBgn0013720"/>
<dbReference type="PeptideAtlas" id="Q8T098"/>
<dbReference type="VEuPathDB" id="VectorBase:FBgn0013720"/>
<feature type="transmembrane region" description="Helical" evidence="2">
    <location>
        <begin position="40"/>
        <end position="67"/>
    </location>
</feature>
<dbReference type="GO" id="GO:0005918">
    <property type="term" value="C:septate junction"/>
    <property type="evidence" value="ECO:0000314"/>
    <property type="project" value="FlyBase"/>
</dbReference>
<dbReference type="EMBL" id="AY069459">
    <property type="protein sequence ID" value="AAL39604.1"/>
    <property type="molecule type" value="mRNA"/>
</dbReference>
<reference evidence="3" key="1">
    <citation type="submission" date="2001-12" db="EMBL/GenBank/DDBJ databases">
        <authorList>
            <person name="Stapleton M."/>
            <person name="Brokstein P."/>
            <person name="Hong L."/>
            <person name="Agbayani A."/>
            <person name="Carlson J."/>
            <person name="Champe M."/>
            <person name="Chavez C."/>
            <person name="Dorsett V."/>
            <person name="Farfan D."/>
            <person name="Frise E."/>
            <person name="George R."/>
            <person name="Gonzalez M."/>
            <person name="Guarin H."/>
            <person name="Li P."/>
            <person name="Liao G."/>
            <person name="Miranda A."/>
            <person name="Mungall C.J."/>
            <person name="Nunoo J."/>
            <person name="Pacleb J."/>
            <person name="Paragas V."/>
            <person name="Park S."/>
            <person name="Phouanenavong S."/>
            <person name="Wan K."/>
            <person name="Yu C."/>
            <person name="Lewis S.E."/>
            <person name="Rubin G.M."/>
            <person name="Celniker S."/>
        </authorList>
    </citation>
    <scope>NUCLEOTIDE SEQUENCE</scope>
    <source>
        <strain evidence="3">Berkeley</strain>
    </source>
</reference>
<dbReference type="FlyBase" id="FBgn0013720">
    <property type="gene designation" value="pck"/>
</dbReference>
<organism evidence="3">
    <name type="scientific">Drosophila melanogaster</name>
    <name type="common">Fruit fly</name>
    <dbReference type="NCBI Taxonomy" id="7227"/>
    <lineage>
        <taxon>Eukaryota</taxon>
        <taxon>Metazoa</taxon>
        <taxon>Ecdysozoa</taxon>
        <taxon>Arthropoda</taxon>
        <taxon>Hexapoda</taxon>
        <taxon>Insecta</taxon>
        <taxon>Pterygota</taxon>
        <taxon>Neoptera</taxon>
        <taxon>Endopterygota</taxon>
        <taxon>Diptera</taxon>
        <taxon>Brachycera</taxon>
        <taxon>Muscomorpha</taxon>
        <taxon>Ephydroidea</taxon>
        <taxon>Drosophilidae</taxon>
        <taxon>Drosophila</taxon>
        <taxon>Sophophora</taxon>
    </lineage>
</organism>
<gene>
    <name evidence="4" type="primary">pck</name>
    <name evidence="3" type="synonym">EG:80H7.2</name>
    <name evidence="4" type="ORF">CG14779</name>
</gene>
<dbReference type="Bgee" id="FBgn0013720">
    <property type="expression patterns" value="Expressed in eye disc (Drosophila) and 141 other cell types or tissues"/>
</dbReference>
<dbReference type="GO" id="GO:0060857">
    <property type="term" value="P:establishment of glial blood-brain barrier"/>
    <property type="evidence" value="ECO:0000315"/>
    <property type="project" value="FlyBase"/>
</dbReference>
<keyword evidence="2" id="KW-1133">Transmembrane helix</keyword>
<dbReference type="GO" id="GO:0007424">
    <property type="term" value="P:open tracheal system development"/>
    <property type="evidence" value="ECO:0000315"/>
    <property type="project" value="FlyBase"/>
</dbReference>
<feature type="transmembrane region" description="Helical" evidence="2">
    <location>
        <begin position="6"/>
        <end position="28"/>
    </location>
</feature>
<evidence type="ECO:0000313" key="3">
    <source>
        <dbReference type="EMBL" id="AAL39604.1"/>
    </source>
</evidence>
<evidence type="ECO:0000256" key="2">
    <source>
        <dbReference type="SAM" id="Phobius"/>
    </source>
</evidence>
<dbReference type="ExpressionAtlas" id="Q8T098">
    <property type="expression patterns" value="baseline and differential"/>
</dbReference>
<keyword evidence="2" id="KW-0472">Membrane</keyword>
<sequence>MAVQGFVTMSFIIVFLVLALLSLTIIRLPLKAVLQYEWLLVRLSYMGTAISSLFMFLAVCIFGGCAYRRDWMMYPKFNVLGWSYALAVVTFMLLGLAALILQREARQAYDARGEQKNLVMQMEMQEPGYQPPRHHHSQSRSLQGYI</sequence>
<accession>Q8T098</accession>
<dbReference type="PANTHER" id="PTHR21284:SF12">
    <property type="entry name" value="EG:80H7.2 PROTEIN"/>
    <property type="match status" value="1"/>
</dbReference>
<dbReference type="GO" id="GO:0019991">
    <property type="term" value="P:septate junction assembly"/>
    <property type="evidence" value="ECO:0000315"/>
    <property type="project" value="FlyBase"/>
</dbReference>
<dbReference type="GO" id="GO:0035151">
    <property type="term" value="P:regulation of tube size, open tracheal system"/>
    <property type="evidence" value="ECO:0000315"/>
    <property type="project" value="FlyBase"/>
</dbReference>